<sequence>MSLTMTSLPEGGFELATVFAIVLCFLTALFHYGPSRAVKYFPGPTPWPLIGNLPYFSKILKNMPVEIPLLTKRFGGICMLWMGSLPTLVINNLMDADELLNKNGALTSNRPKKNIFMEHVMPHYIGTSEIGDELRFFRRIYTDLLGFK</sequence>
<dbReference type="Proteomes" id="UP000826661">
    <property type="component" value="Chromosome III"/>
</dbReference>
<dbReference type="PANTHER" id="PTHR24299">
    <property type="entry name" value="CYTOCHROME P450 FAMILY 1"/>
    <property type="match status" value="1"/>
</dbReference>
<accession>A0A8G0PJB4</accession>
<dbReference type="EMBL" id="CP075866">
    <property type="protein sequence ID" value="QYS98673.1"/>
    <property type="molecule type" value="Genomic_DNA"/>
</dbReference>
<dbReference type="PANTHER" id="PTHR24299:SF21">
    <property type="entry name" value="OS09G0441600 PROTEIN"/>
    <property type="match status" value="1"/>
</dbReference>
<dbReference type="Gene3D" id="1.10.630.10">
    <property type="entry name" value="Cytochrome P450"/>
    <property type="match status" value="1"/>
</dbReference>
<organism evidence="2 3">
    <name type="scientific">Trichoderma simmonsii</name>
    <dbReference type="NCBI Taxonomy" id="1491479"/>
    <lineage>
        <taxon>Eukaryota</taxon>
        <taxon>Fungi</taxon>
        <taxon>Dikarya</taxon>
        <taxon>Ascomycota</taxon>
        <taxon>Pezizomycotina</taxon>
        <taxon>Sordariomycetes</taxon>
        <taxon>Hypocreomycetidae</taxon>
        <taxon>Hypocreales</taxon>
        <taxon>Hypocreaceae</taxon>
        <taxon>Trichoderma</taxon>
    </lineage>
</organism>
<keyword evidence="1" id="KW-1133">Transmembrane helix</keyword>
<keyword evidence="1" id="KW-0472">Membrane</keyword>
<dbReference type="GO" id="GO:0020037">
    <property type="term" value="F:heme binding"/>
    <property type="evidence" value="ECO:0007669"/>
    <property type="project" value="InterPro"/>
</dbReference>
<gene>
    <name evidence="2" type="ORF">H0G86_005841</name>
</gene>
<dbReference type="GO" id="GO:0004497">
    <property type="term" value="F:monooxygenase activity"/>
    <property type="evidence" value="ECO:0007669"/>
    <property type="project" value="InterPro"/>
</dbReference>
<keyword evidence="3" id="KW-1185">Reference proteome</keyword>
<dbReference type="Pfam" id="PF00067">
    <property type="entry name" value="p450"/>
    <property type="match status" value="1"/>
</dbReference>
<evidence type="ECO:0000313" key="3">
    <source>
        <dbReference type="Proteomes" id="UP000826661"/>
    </source>
</evidence>
<proteinExistence type="predicted"/>
<evidence type="ECO:0000313" key="2">
    <source>
        <dbReference type="EMBL" id="QYS98673.1"/>
    </source>
</evidence>
<dbReference type="InterPro" id="IPR036396">
    <property type="entry name" value="Cyt_P450_sf"/>
</dbReference>
<dbReference type="AlphaFoldDB" id="A0A8G0PJB4"/>
<feature type="transmembrane region" description="Helical" evidence="1">
    <location>
        <begin position="12"/>
        <end position="32"/>
    </location>
</feature>
<dbReference type="InterPro" id="IPR001128">
    <property type="entry name" value="Cyt_P450"/>
</dbReference>
<name>A0A8G0PJB4_9HYPO</name>
<reference evidence="2 3" key="1">
    <citation type="journal article" date="2021" name="BMC Genomics">
        <title>Telomere-to-telomere genome assembly of asparaginase-producing Trichoderma simmonsii.</title>
        <authorList>
            <person name="Chung D."/>
            <person name="Kwon Y.M."/>
            <person name="Yang Y."/>
        </authorList>
    </citation>
    <scope>NUCLEOTIDE SEQUENCE [LARGE SCALE GENOMIC DNA]</scope>
    <source>
        <strain evidence="2 3">GH-Sj1</strain>
    </source>
</reference>
<evidence type="ECO:0000256" key="1">
    <source>
        <dbReference type="SAM" id="Phobius"/>
    </source>
</evidence>
<dbReference type="SUPFAM" id="SSF48264">
    <property type="entry name" value="Cytochrome P450"/>
    <property type="match status" value="1"/>
</dbReference>
<dbReference type="GO" id="GO:0005506">
    <property type="term" value="F:iron ion binding"/>
    <property type="evidence" value="ECO:0007669"/>
    <property type="project" value="InterPro"/>
</dbReference>
<protein>
    <submittedName>
        <fullName evidence="2">Uncharacterized protein</fullName>
    </submittedName>
</protein>
<keyword evidence="1" id="KW-0812">Transmembrane</keyword>
<dbReference type="GO" id="GO:0016705">
    <property type="term" value="F:oxidoreductase activity, acting on paired donors, with incorporation or reduction of molecular oxygen"/>
    <property type="evidence" value="ECO:0007669"/>
    <property type="project" value="InterPro"/>
</dbReference>